<accession>A0A369PZI2</accession>
<dbReference type="Pfam" id="PF07715">
    <property type="entry name" value="Plug"/>
    <property type="match status" value="1"/>
</dbReference>
<keyword evidence="10" id="KW-0732">Signal</keyword>
<comment type="subcellular location">
    <subcellularLocation>
        <location evidence="1 8">Cell outer membrane</location>
        <topology evidence="1 8">Multi-pass membrane protein</topology>
    </subcellularLocation>
</comment>
<dbReference type="InterPro" id="IPR012910">
    <property type="entry name" value="Plug_dom"/>
</dbReference>
<dbReference type="NCBIfam" id="TIGR04056">
    <property type="entry name" value="OMP_RagA_SusC"/>
    <property type="match status" value="1"/>
</dbReference>
<dbReference type="GO" id="GO:0009279">
    <property type="term" value="C:cell outer membrane"/>
    <property type="evidence" value="ECO:0007669"/>
    <property type="project" value="UniProtKB-SubCell"/>
</dbReference>
<comment type="similarity">
    <text evidence="8 9">Belongs to the TonB-dependent receptor family.</text>
</comment>
<evidence type="ECO:0000256" key="3">
    <source>
        <dbReference type="ARBA" id="ARBA00022452"/>
    </source>
</evidence>
<evidence type="ECO:0000259" key="12">
    <source>
        <dbReference type="Pfam" id="PF07715"/>
    </source>
</evidence>
<dbReference type="AlphaFoldDB" id="A0A369PZI2"/>
<dbReference type="OrthoDB" id="9768177at2"/>
<dbReference type="Gene3D" id="2.40.170.20">
    <property type="entry name" value="TonB-dependent receptor, beta-barrel domain"/>
    <property type="match status" value="1"/>
</dbReference>
<evidence type="ECO:0000256" key="7">
    <source>
        <dbReference type="ARBA" id="ARBA00023237"/>
    </source>
</evidence>
<dbReference type="InterPro" id="IPR023997">
    <property type="entry name" value="TonB-dep_OMP_SusC/RagA_CS"/>
</dbReference>
<dbReference type="Pfam" id="PF00593">
    <property type="entry name" value="TonB_dep_Rec_b-barrel"/>
    <property type="match status" value="1"/>
</dbReference>
<feature type="domain" description="TonB-dependent receptor-like beta-barrel" evidence="11">
    <location>
        <begin position="397"/>
        <end position="870"/>
    </location>
</feature>
<reference evidence="13 14" key="1">
    <citation type="submission" date="2018-07" db="EMBL/GenBank/DDBJ databases">
        <title>Pedobacter sp. nov., isolated from soil.</title>
        <authorList>
            <person name="Zhou L.Y."/>
            <person name="Du Z.J."/>
        </authorList>
    </citation>
    <scope>NUCLEOTIDE SEQUENCE [LARGE SCALE GENOMIC DNA]</scope>
    <source>
        <strain evidence="13 14">JDX94</strain>
    </source>
</reference>
<keyword evidence="3 8" id="KW-1134">Transmembrane beta strand</keyword>
<dbReference type="InterPro" id="IPR023996">
    <property type="entry name" value="TonB-dep_OMP_SusC/RagA"/>
</dbReference>
<evidence type="ECO:0000256" key="9">
    <source>
        <dbReference type="RuleBase" id="RU003357"/>
    </source>
</evidence>
<dbReference type="EMBL" id="QPKV01000004">
    <property type="protein sequence ID" value="RDC56166.1"/>
    <property type="molecule type" value="Genomic_DNA"/>
</dbReference>
<keyword evidence="7 8" id="KW-0998">Cell outer membrane</keyword>
<dbReference type="NCBIfam" id="TIGR04057">
    <property type="entry name" value="SusC_RagA_signa"/>
    <property type="match status" value="1"/>
</dbReference>
<evidence type="ECO:0000313" key="13">
    <source>
        <dbReference type="EMBL" id="RDC56166.1"/>
    </source>
</evidence>
<gene>
    <name evidence="13" type="ORF">DU508_11155</name>
</gene>
<feature type="domain" description="TonB-dependent receptor plug" evidence="12">
    <location>
        <begin position="116"/>
        <end position="223"/>
    </location>
</feature>
<dbReference type="Proteomes" id="UP000253961">
    <property type="component" value="Unassembled WGS sequence"/>
</dbReference>
<dbReference type="InterPro" id="IPR039426">
    <property type="entry name" value="TonB-dep_rcpt-like"/>
</dbReference>
<keyword evidence="4 8" id="KW-0812">Transmembrane</keyword>
<dbReference type="SUPFAM" id="SSF49464">
    <property type="entry name" value="Carboxypeptidase regulatory domain-like"/>
    <property type="match status" value="1"/>
</dbReference>
<evidence type="ECO:0000256" key="6">
    <source>
        <dbReference type="ARBA" id="ARBA00023136"/>
    </source>
</evidence>
<dbReference type="Gene3D" id="2.60.40.1120">
    <property type="entry name" value="Carboxypeptidase-like, regulatory domain"/>
    <property type="match status" value="1"/>
</dbReference>
<dbReference type="SUPFAM" id="SSF56935">
    <property type="entry name" value="Porins"/>
    <property type="match status" value="1"/>
</dbReference>
<keyword evidence="6 8" id="KW-0472">Membrane</keyword>
<evidence type="ECO:0000259" key="11">
    <source>
        <dbReference type="Pfam" id="PF00593"/>
    </source>
</evidence>
<dbReference type="InterPro" id="IPR037066">
    <property type="entry name" value="Plug_dom_sf"/>
</dbReference>
<proteinExistence type="inferred from homology"/>
<feature type="chain" id="PRO_5016719747" evidence="10">
    <location>
        <begin position="21"/>
        <end position="1008"/>
    </location>
</feature>
<sequence length="1008" mass="111995">MKKNLLMFFCAITLSLFAQAQKMTIKGKVIDAEQKPLAGASVFVAGKNESVYTDKDGEFSIAANSGDKLSVAYVGYKRQTILLTSSSNNIRVILENEENQLAELVVTGALGIKRSARELGTSTQTIKDDYLNQGKTINPLTGLTSKVSGLRVNMYDSKVDPQIQIVMRGSRSLNRTKNEPIYVLDGVPVPTIGRINPNDIEEITVLKGANAAALYGSEGVNGAIMITTKQGAKGRGRVTFSNTTTFSKVMMLPPAQNTFGQGVNGAYVATQYESWGPAFDGTMKNFGSVLPDGSQPQALYAAPTKDNRLDLFDTGLNMQNDLSFSGGDDKSTYFLSVQDVTIKGIIPEDESRRTGARFNGTRKFGKLNTSYNVNYVLFNKNTTPDGPWITAYQLPANFDFTTMRNWQDKNSTANPAHFFTDQQKNPYFQIDNYRDDTRQQTLNGKIELDYQFTPWFKALYRFGYYSTIAETRSTVGKFEGIGQRNVNGSVNDGSDNFRKVNSDLILNFNKDFGKFTTRLLLGQNLRSDYTKAHNLSSANLLFSDLFNQGSALGQLAGRSAITKFRSLATYGEFTAGYNNYLFLTLTGRNDWVSTLSKENRSYFYPGVSTSFVFSEAISSLKNSKQLSFGKIYASYNKTGNNTLNPYSLNNPYSQANGFPFGNLVGFLPGSTFPNPDIEPEFVTSYEAGIQLGLFNNRLNFEGAYVFSDSKGQIFNATTSRATGYASARVNAGRLTNSVVELNLNGDIIRNANFKWNLGFNYTYINNQVKELFEGLESFNIFRQSYANIGQAYPSLQVSDYKRDPDGNVIINASNGNPVVATDPVHLGTMVPPHQMGLNTMVTYKNLSLGAQFDWRMGGWLYSEIVPRMYTAGTHPATVEFNRQPFIYPNSVIETSPGVFVPNTSVLSRGDKAFWQAQGAVQSNTAAKSDFFKMRELNVTYNLPAKLLAKQNVIKEARVSFIANNLFLIRHKDNTYGDPEYLYNDTDGYISFRQVPPYRTFGFNVNVVF</sequence>
<evidence type="ECO:0000256" key="4">
    <source>
        <dbReference type="ARBA" id="ARBA00022692"/>
    </source>
</evidence>
<evidence type="ECO:0000256" key="10">
    <source>
        <dbReference type="SAM" id="SignalP"/>
    </source>
</evidence>
<evidence type="ECO:0000313" key="14">
    <source>
        <dbReference type="Proteomes" id="UP000253961"/>
    </source>
</evidence>
<evidence type="ECO:0000256" key="5">
    <source>
        <dbReference type="ARBA" id="ARBA00023077"/>
    </source>
</evidence>
<dbReference type="InterPro" id="IPR008969">
    <property type="entry name" value="CarboxyPept-like_regulatory"/>
</dbReference>
<name>A0A369PZI2_9SPHI</name>
<keyword evidence="2 8" id="KW-0813">Transport</keyword>
<dbReference type="InterPro" id="IPR036942">
    <property type="entry name" value="Beta-barrel_TonB_sf"/>
</dbReference>
<evidence type="ECO:0000256" key="8">
    <source>
        <dbReference type="PROSITE-ProRule" id="PRU01360"/>
    </source>
</evidence>
<keyword evidence="14" id="KW-1185">Reference proteome</keyword>
<dbReference type="Gene3D" id="2.170.130.10">
    <property type="entry name" value="TonB-dependent receptor, plug domain"/>
    <property type="match status" value="1"/>
</dbReference>
<comment type="caution">
    <text evidence="13">The sequence shown here is derived from an EMBL/GenBank/DDBJ whole genome shotgun (WGS) entry which is preliminary data.</text>
</comment>
<dbReference type="RefSeq" id="WP_115402897.1">
    <property type="nucleotide sequence ID" value="NZ_QPKV01000004.1"/>
</dbReference>
<feature type="signal peptide" evidence="10">
    <location>
        <begin position="1"/>
        <end position="20"/>
    </location>
</feature>
<keyword evidence="5 9" id="KW-0798">TonB box</keyword>
<evidence type="ECO:0000256" key="1">
    <source>
        <dbReference type="ARBA" id="ARBA00004571"/>
    </source>
</evidence>
<organism evidence="13 14">
    <name type="scientific">Pedobacter chinensis</name>
    <dbReference type="NCBI Taxonomy" id="2282421"/>
    <lineage>
        <taxon>Bacteria</taxon>
        <taxon>Pseudomonadati</taxon>
        <taxon>Bacteroidota</taxon>
        <taxon>Sphingobacteriia</taxon>
        <taxon>Sphingobacteriales</taxon>
        <taxon>Sphingobacteriaceae</taxon>
        <taxon>Pedobacter</taxon>
    </lineage>
</organism>
<dbReference type="PROSITE" id="PS52016">
    <property type="entry name" value="TONB_DEPENDENT_REC_3"/>
    <property type="match status" value="1"/>
</dbReference>
<dbReference type="Pfam" id="PF13715">
    <property type="entry name" value="CarbopepD_reg_2"/>
    <property type="match status" value="1"/>
</dbReference>
<dbReference type="InterPro" id="IPR000531">
    <property type="entry name" value="Beta-barrel_TonB"/>
</dbReference>
<protein>
    <submittedName>
        <fullName evidence="13">SusC/RagA family TonB-linked outer membrane protein</fullName>
    </submittedName>
</protein>
<evidence type="ECO:0000256" key="2">
    <source>
        <dbReference type="ARBA" id="ARBA00022448"/>
    </source>
</evidence>